<accession>A0A7K1GN49</accession>
<name>A0A7K1GN49_9FLAO</name>
<evidence type="ECO:0000313" key="2">
    <source>
        <dbReference type="Proteomes" id="UP000488936"/>
    </source>
</evidence>
<dbReference type="AlphaFoldDB" id="A0A7K1GN49"/>
<dbReference type="OrthoDB" id="9796786at2"/>
<keyword evidence="2" id="KW-1185">Reference proteome</keyword>
<proteinExistence type="predicted"/>
<evidence type="ECO:0008006" key="3">
    <source>
        <dbReference type="Google" id="ProtNLM"/>
    </source>
</evidence>
<reference evidence="1 2" key="1">
    <citation type="journal article" date="2006" name="Int. J. Syst. Evol. Microbiol.">
        <title>Myroides pelagicus sp. nov., isolated from seawater in Thailand.</title>
        <authorList>
            <person name="Yoon J."/>
            <person name="Maneerat S."/>
            <person name="Kawai F."/>
            <person name="Yokota A."/>
        </authorList>
    </citation>
    <scope>NUCLEOTIDE SEQUENCE [LARGE SCALE GENOMIC DNA]</scope>
    <source>
        <strain evidence="1 2">SM1T</strain>
    </source>
</reference>
<dbReference type="EMBL" id="WMJY01000023">
    <property type="protein sequence ID" value="MTH30307.1"/>
    <property type="molecule type" value="Genomic_DNA"/>
</dbReference>
<comment type="caution">
    <text evidence="1">The sequence shown here is derived from an EMBL/GenBank/DDBJ whole genome shotgun (WGS) entry which is preliminary data.</text>
</comment>
<evidence type="ECO:0000313" key="1">
    <source>
        <dbReference type="EMBL" id="MTH30307.1"/>
    </source>
</evidence>
<dbReference type="RefSeq" id="WP_155036294.1">
    <property type="nucleotide sequence ID" value="NZ_JBHTIG010000063.1"/>
</dbReference>
<gene>
    <name evidence="1" type="ORF">GJV77_10405</name>
</gene>
<sequence>MKLKPIKSEQDYQAALQRLELIFDALPGTQDSDELESLGILIEKYEKEHFTIDLPNPIETSKFRIK</sequence>
<organism evidence="1 2">
    <name type="scientific">Myroides pelagicus</name>
    <dbReference type="NCBI Taxonomy" id="270914"/>
    <lineage>
        <taxon>Bacteria</taxon>
        <taxon>Pseudomonadati</taxon>
        <taxon>Bacteroidota</taxon>
        <taxon>Flavobacteriia</taxon>
        <taxon>Flavobacteriales</taxon>
        <taxon>Flavobacteriaceae</taxon>
        <taxon>Myroides</taxon>
    </lineage>
</organism>
<dbReference type="Proteomes" id="UP000488936">
    <property type="component" value="Unassembled WGS sequence"/>
</dbReference>
<protein>
    <recommendedName>
        <fullName evidence="3">Transcriptional regulator</fullName>
    </recommendedName>
</protein>